<feature type="transmembrane region" description="Helical" evidence="1">
    <location>
        <begin position="354"/>
        <end position="371"/>
    </location>
</feature>
<keyword evidence="3" id="KW-1185">Reference proteome</keyword>
<evidence type="ECO:0000256" key="1">
    <source>
        <dbReference type="SAM" id="Phobius"/>
    </source>
</evidence>
<accession>A0ABT4QJA5</accession>
<organism evidence="2 3">
    <name type="scientific">Paenibacillus gyeongsangnamensis</name>
    <dbReference type="NCBI Taxonomy" id="3388067"/>
    <lineage>
        <taxon>Bacteria</taxon>
        <taxon>Bacillati</taxon>
        <taxon>Bacillota</taxon>
        <taxon>Bacilli</taxon>
        <taxon>Bacillales</taxon>
        <taxon>Paenibacillaceae</taxon>
        <taxon>Paenibacillus</taxon>
    </lineage>
</organism>
<evidence type="ECO:0000313" key="2">
    <source>
        <dbReference type="EMBL" id="MCZ8516956.1"/>
    </source>
</evidence>
<sequence>MMSVILQFVSVTVIFSFVYLGLRMERWWGLSRLYISPPLAGGIIGAFLLSIGFFATGFFWTPSEQVTHWLVTSFLFFIGVKIGCIYTKRHILVMGIFLLITVVPMLLLEGLAWFFFRGYPLFREWIGTSTLAWNPEWIEHIQAILPVSGNVQVVSQTTLLIVFLISPFVIRLMQTFSPPDSGVQTRNAIKIWNLSAFVLHVTITGVALWLKHTWFSSFLFVFDYVISMLIGVMFGVWLRKTGWEKKHHFLQTVQQMGTLSLYGFIVAMMLGATAAILTHGTMAVTAILMIKIIVISILFIWLARKWAKNHRRLVLLSACWSFTLSAPVACMNAMRSVTDRHGEADNVLLIVPPVVLWLMNYPHYALFTWLYRF</sequence>
<feature type="transmembrane region" description="Helical" evidence="1">
    <location>
        <begin position="191"/>
        <end position="210"/>
    </location>
</feature>
<keyword evidence="1" id="KW-1133">Transmembrane helix</keyword>
<gene>
    <name evidence="2" type="ORF">O9H85_32290</name>
</gene>
<feature type="transmembrane region" description="Helical" evidence="1">
    <location>
        <begin position="66"/>
        <end position="84"/>
    </location>
</feature>
<reference evidence="2 3" key="1">
    <citation type="submission" date="2022-12" db="EMBL/GenBank/DDBJ databases">
        <title>Draft genome sequence of Paenibacillus sp. dW9.</title>
        <authorList>
            <person name="Choi E.-W."/>
            <person name="Kim D.-U."/>
        </authorList>
    </citation>
    <scope>NUCLEOTIDE SEQUENCE [LARGE SCALE GENOMIC DNA]</scope>
    <source>
        <strain evidence="3">dW9</strain>
    </source>
</reference>
<comment type="caution">
    <text evidence="2">The sequence shown here is derived from an EMBL/GenBank/DDBJ whole genome shotgun (WGS) entry which is preliminary data.</text>
</comment>
<feature type="transmembrane region" description="Helical" evidence="1">
    <location>
        <begin position="283"/>
        <end position="302"/>
    </location>
</feature>
<protein>
    <submittedName>
        <fullName evidence="2">Uncharacterized protein</fullName>
    </submittedName>
</protein>
<dbReference type="Proteomes" id="UP001527882">
    <property type="component" value="Unassembled WGS sequence"/>
</dbReference>
<name>A0ABT4QJA5_9BACL</name>
<keyword evidence="1" id="KW-0472">Membrane</keyword>
<feature type="transmembrane region" description="Helical" evidence="1">
    <location>
        <begin position="153"/>
        <end position="170"/>
    </location>
</feature>
<feature type="transmembrane region" description="Helical" evidence="1">
    <location>
        <begin position="314"/>
        <end position="334"/>
    </location>
</feature>
<dbReference type="EMBL" id="JAQAGZ010000029">
    <property type="protein sequence ID" value="MCZ8516956.1"/>
    <property type="molecule type" value="Genomic_DNA"/>
</dbReference>
<evidence type="ECO:0000313" key="3">
    <source>
        <dbReference type="Proteomes" id="UP001527882"/>
    </source>
</evidence>
<feature type="transmembrane region" description="Helical" evidence="1">
    <location>
        <begin position="216"/>
        <end position="238"/>
    </location>
</feature>
<proteinExistence type="predicted"/>
<feature type="transmembrane region" description="Helical" evidence="1">
    <location>
        <begin position="6"/>
        <end position="22"/>
    </location>
</feature>
<dbReference type="RefSeq" id="WP_269885489.1">
    <property type="nucleotide sequence ID" value="NZ_JAQAGZ010000029.1"/>
</dbReference>
<keyword evidence="1" id="KW-0812">Transmembrane</keyword>
<feature type="transmembrane region" description="Helical" evidence="1">
    <location>
        <begin position="34"/>
        <end position="60"/>
    </location>
</feature>
<feature type="transmembrane region" description="Helical" evidence="1">
    <location>
        <begin position="259"/>
        <end position="277"/>
    </location>
</feature>
<feature type="transmembrane region" description="Helical" evidence="1">
    <location>
        <begin position="91"/>
        <end position="116"/>
    </location>
</feature>